<dbReference type="RefSeq" id="XP_033386189.1">
    <property type="nucleotide sequence ID" value="XM_033521376.1"/>
</dbReference>
<dbReference type="SMART" id="SM00249">
    <property type="entry name" value="PHD"/>
    <property type="match status" value="1"/>
</dbReference>
<dbReference type="Proteomes" id="UP000799778">
    <property type="component" value="Unassembled WGS sequence"/>
</dbReference>
<dbReference type="PANTHER" id="PTHR10039">
    <property type="entry name" value="AMELOGENIN"/>
    <property type="match status" value="1"/>
</dbReference>
<dbReference type="OrthoDB" id="7464126at2759"/>
<dbReference type="SUPFAM" id="SSF57701">
    <property type="entry name" value="Zn2/Cys6 DNA-binding domain"/>
    <property type="match status" value="2"/>
</dbReference>
<dbReference type="InterPro" id="IPR056125">
    <property type="entry name" value="DUF7708"/>
</dbReference>
<dbReference type="GO" id="GO:0008270">
    <property type="term" value="F:zinc ion binding"/>
    <property type="evidence" value="ECO:0007669"/>
    <property type="project" value="UniProtKB-KW"/>
</dbReference>
<dbReference type="SUPFAM" id="SSF52540">
    <property type="entry name" value="P-loop containing nucleoside triphosphate hydrolases"/>
    <property type="match status" value="1"/>
</dbReference>
<dbReference type="CDD" id="cd15505">
    <property type="entry name" value="PHD_ING"/>
    <property type="match status" value="1"/>
</dbReference>
<dbReference type="Gene3D" id="3.30.40.10">
    <property type="entry name" value="Zinc/RING finger domain, C3HC4 (zinc finger)"/>
    <property type="match status" value="1"/>
</dbReference>
<evidence type="ECO:0000313" key="9">
    <source>
        <dbReference type="Proteomes" id="UP000799778"/>
    </source>
</evidence>
<dbReference type="Pfam" id="PF24809">
    <property type="entry name" value="DUF7708"/>
    <property type="match status" value="1"/>
</dbReference>
<keyword evidence="9" id="KW-1185">Reference proteome</keyword>
<evidence type="ECO:0000256" key="2">
    <source>
        <dbReference type="ARBA" id="ARBA00022737"/>
    </source>
</evidence>
<dbReference type="EMBL" id="ML978068">
    <property type="protein sequence ID" value="KAF2017850.1"/>
    <property type="molecule type" value="Genomic_DNA"/>
</dbReference>
<dbReference type="PROSITE" id="PS50048">
    <property type="entry name" value="ZN2_CY6_FUNGAL_2"/>
    <property type="match status" value="2"/>
</dbReference>
<dbReference type="CDD" id="cd00067">
    <property type="entry name" value="GAL4"/>
    <property type="match status" value="1"/>
</dbReference>
<proteinExistence type="predicted"/>
<feature type="compositionally biased region" description="Basic and acidic residues" evidence="6">
    <location>
        <begin position="912"/>
        <end position="926"/>
    </location>
</feature>
<dbReference type="GeneID" id="54278773"/>
<evidence type="ECO:0000256" key="1">
    <source>
        <dbReference type="ARBA" id="ARBA00022723"/>
    </source>
</evidence>
<dbReference type="PANTHER" id="PTHR10039:SF14">
    <property type="entry name" value="NACHT DOMAIN-CONTAINING PROTEIN"/>
    <property type="match status" value="1"/>
</dbReference>
<evidence type="ECO:0000313" key="8">
    <source>
        <dbReference type="EMBL" id="KAF2017850.1"/>
    </source>
</evidence>
<dbReference type="GO" id="GO:0000981">
    <property type="term" value="F:DNA-binding transcription factor activity, RNA polymerase II-specific"/>
    <property type="evidence" value="ECO:0007669"/>
    <property type="project" value="InterPro"/>
</dbReference>
<dbReference type="InterPro" id="IPR011011">
    <property type="entry name" value="Znf_FYVE_PHD"/>
</dbReference>
<organism evidence="8 9">
    <name type="scientific">Aaosphaeria arxii CBS 175.79</name>
    <dbReference type="NCBI Taxonomy" id="1450172"/>
    <lineage>
        <taxon>Eukaryota</taxon>
        <taxon>Fungi</taxon>
        <taxon>Dikarya</taxon>
        <taxon>Ascomycota</taxon>
        <taxon>Pezizomycotina</taxon>
        <taxon>Dothideomycetes</taxon>
        <taxon>Pleosporomycetidae</taxon>
        <taxon>Pleosporales</taxon>
        <taxon>Pleosporales incertae sedis</taxon>
        <taxon>Aaosphaeria</taxon>
    </lineage>
</organism>
<dbReference type="Pfam" id="PF24883">
    <property type="entry name" value="NPHP3_N"/>
    <property type="match status" value="1"/>
</dbReference>
<name>A0A6A5XYZ3_9PLEO</name>
<feature type="compositionally biased region" description="Basic and acidic residues" evidence="6">
    <location>
        <begin position="939"/>
        <end position="955"/>
    </location>
</feature>
<keyword evidence="4" id="KW-0862">Zinc</keyword>
<dbReference type="InterPro" id="IPR001138">
    <property type="entry name" value="Zn2Cys6_DnaBD"/>
</dbReference>
<feature type="domain" description="Zn(2)-C6 fungal-type" evidence="7">
    <location>
        <begin position="1008"/>
        <end position="1038"/>
    </location>
</feature>
<evidence type="ECO:0000256" key="3">
    <source>
        <dbReference type="ARBA" id="ARBA00022771"/>
    </source>
</evidence>
<evidence type="ECO:0000256" key="5">
    <source>
        <dbReference type="ARBA" id="ARBA00023242"/>
    </source>
</evidence>
<dbReference type="SUPFAM" id="SSF57903">
    <property type="entry name" value="FYVE/PHD zinc finger"/>
    <property type="match status" value="1"/>
</dbReference>
<dbReference type="InterPro" id="IPR027417">
    <property type="entry name" value="P-loop_NTPase"/>
</dbReference>
<sequence>MPLAPVIAAPARQTMRNAFEELERTVTPADSRNFRSTGLHDVRSAALELENQLGARQALCNMRRLVPLIDGLEHYSNVVGILCNGTPFLPWVWAPITLILKVASEYVEALEEIMKGYSKIAEALGRFAILSDTFVTEADFQQSLAVFYADILLFHKHAYVFVRRSGWKLLFKTSWGRFQRRFNNILEDLKRHGELIDHEANALNIAAAAQMRQEIRSWRIESLNQVKREEENQAVLEFQAIISWLKVDVTEQIQIFETISDEGSKYSGTCSWLLKNESIKSWLQRSPDPPLLWLQGNAGCGKSVIAAKLVDFVQASRSCIVHHFCTYTYNSSTKYDGILKSILQQILRKNSELVAHVYQEYIVGKTLPTTTNLERLIVTLVNSLSDGPREKQYIYMIIDGVNECEAARQTRLINLLKQISSVSSTTSGALCKVLITTRASSIMDKHFRKDHVIYLSDEASPLQSAIRLYINQRLRGLDERFRQLELEREEIDEIEQLVAKKAGGMFLYARLLLDYIKANLFFNGDEIKSAINQLPEHLTEFYQKLLTQILVRLNEQSQDRVRRVYSWIAFAKRPMKKLEFLSALSFTSGDTNLSKLVPKYIVEDTCSPLIEERRDSTISFIHISVKHFLQTPSSALILKEEDAIREHAIASVSCLISGMQVFSKLYNEQTRLLRLIKGVHGLHVYATEYWTEYVLANAALEGGLDGSPKLLDVIKTLAETLDSASVTPLPKLKASTDSLDDRLGLLEKYGTIQTHVENALIARSQKRIESELFQDTIPKKKGTPAESTYLDEVSVTLNAYQKSVETLLDQDSFPGASVEELELFKSHFRTSAYTCRLRSCPHATIGFQTDKLRREHEVAHAGGFRCTFVGCQYPPFRTSKALKTHFSSNHSTDVPAPRKTIRKTGNTSLSGRLRDSALNLEKERKSKVSRSGKITTSSKKHDADSGRETSGDPRQRSPSPSVVTKRPNNKDTSVDCLECLKKRVPCNRQEPICSTCKRWSRTCTYLYSCEQCFSNAVLCDQMQPACRECKSSSVQCFYANAKSVLDGNGSVMADWWKRDSAGPSLWSSDIAGSSGIGTGYLDIILNKITHGVPLEPELYERVKATITNDADAWWKLTEFVDNSMNNSNSTQSFSEIVSYLWSDHPEVAQELNMIIDAGDKAEHTTGIKRSSTFGDDDETEYGSDDEGALSKHIGYCFCNKETSGDMIACENQACSLGWFHLHCVGLVVTPDQGESWFCSDICKRQANLDVTNLLSNYSIPSLQPSISQSPTS</sequence>
<feature type="region of interest" description="Disordered" evidence="6">
    <location>
        <begin position="884"/>
        <end position="969"/>
    </location>
</feature>
<keyword evidence="5" id="KW-0539">Nucleus</keyword>
<feature type="domain" description="Zn(2)-C6 fungal-type" evidence="7">
    <location>
        <begin position="975"/>
        <end position="1005"/>
    </location>
</feature>
<protein>
    <recommendedName>
        <fullName evidence="7">Zn(2)-C6 fungal-type domain-containing protein</fullName>
    </recommendedName>
</protein>
<dbReference type="InterPro" id="IPR056884">
    <property type="entry name" value="NPHP3-like_N"/>
</dbReference>
<dbReference type="AlphaFoldDB" id="A0A6A5XYZ3"/>
<keyword evidence="3" id="KW-0863">Zinc-finger</keyword>
<accession>A0A6A5XYZ3</accession>
<keyword evidence="2" id="KW-0677">Repeat</keyword>
<gene>
    <name evidence="8" type="ORF">BU24DRAFT_161284</name>
</gene>
<evidence type="ECO:0000256" key="6">
    <source>
        <dbReference type="SAM" id="MobiDB-lite"/>
    </source>
</evidence>
<evidence type="ECO:0000259" key="7">
    <source>
        <dbReference type="PROSITE" id="PS50048"/>
    </source>
</evidence>
<dbReference type="InterPro" id="IPR013083">
    <property type="entry name" value="Znf_RING/FYVE/PHD"/>
</dbReference>
<keyword evidence="1" id="KW-0479">Metal-binding</keyword>
<reference evidence="8" key="1">
    <citation type="journal article" date="2020" name="Stud. Mycol.">
        <title>101 Dothideomycetes genomes: a test case for predicting lifestyles and emergence of pathogens.</title>
        <authorList>
            <person name="Haridas S."/>
            <person name="Albert R."/>
            <person name="Binder M."/>
            <person name="Bloem J."/>
            <person name="Labutti K."/>
            <person name="Salamov A."/>
            <person name="Andreopoulos B."/>
            <person name="Baker S."/>
            <person name="Barry K."/>
            <person name="Bills G."/>
            <person name="Bluhm B."/>
            <person name="Cannon C."/>
            <person name="Castanera R."/>
            <person name="Culley D."/>
            <person name="Daum C."/>
            <person name="Ezra D."/>
            <person name="Gonzalez J."/>
            <person name="Henrissat B."/>
            <person name="Kuo A."/>
            <person name="Liang C."/>
            <person name="Lipzen A."/>
            <person name="Lutzoni F."/>
            <person name="Magnuson J."/>
            <person name="Mondo S."/>
            <person name="Nolan M."/>
            <person name="Ohm R."/>
            <person name="Pangilinan J."/>
            <person name="Park H.-J."/>
            <person name="Ramirez L."/>
            <person name="Alfaro M."/>
            <person name="Sun H."/>
            <person name="Tritt A."/>
            <person name="Yoshinaga Y."/>
            <person name="Zwiers L.-H."/>
            <person name="Turgeon B."/>
            <person name="Goodwin S."/>
            <person name="Spatafora J."/>
            <person name="Crous P."/>
            <person name="Grigoriev I."/>
        </authorList>
    </citation>
    <scope>NUCLEOTIDE SEQUENCE</scope>
    <source>
        <strain evidence="8">CBS 175.79</strain>
    </source>
</reference>
<dbReference type="InterPro" id="IPR036864">
    <property type="entry name" value="Zn2-C6_fun-type_DNA-bd_sf"/>
</dbReference>
<dbReference type="InterPro" id="IPR001965">
    <property type="entry name" value="Znf_PHD"/>
</dbReference>
<evidence type="ECO:0000256" key="4">
    <source>
        <dbReference type="ARBA" id="ARBA00022833"/>
    </source>
</evidence>
<dbReference type="Gene3D" id="3.40.50.300">
    <property type="entry name" value="P-loop containing nucleotide triphosphate hydrolases"/>
    <property type="match status" value="1"/>
</dbReference>